<comment type="caution">
    <text evidence="1">The sequence shown here is derived from an EMBL/GenBank/DDBJ whole genome shotgun (WGS) entry which is preliminary data.</text>
</comment>
<dbReference type="Proteomes" id="UP000077349">
    <property type="component" value="Unassembled WGS sequence"/>
</dbReference>
<gene>
    <name evidence="1" type="ORF">Amal_01681</name>
</gene>
<dbReference type="PATRIC" id="fig|178901.10.peg.1755"/>
<sequence>MTDQTVIPARAYPDYPAIMTPEQLQVMREKRDLTRMRSGWNRLNVFIGSENLLKDFPEVLKRMFPSAGLQMESSMRPFAA</sequence>
<dbReference type="EMBL" id="LVHD01000017">
    <property type="protein sequence ID" value="OAG77143.1"/>
    <property type="molecule type" value="Genomic_DNA"/>
</dbReference>
<accession>A0A087PP10</accession>
<organism evidence="1 2">
    <name type="scientific">Acetobacter malorum</name>
    <dbReference type="NCBI Taxonomy" id="178901"/>
    <lineage>
        <taxon>Bacteria</taxon>
        <taxon>Pseudomonadati</taxon>
        <taxon>Pseudomonadota</taxon>
        <taxon>Alphaproteobacteria</taxon>
        <taxon>Acetobacterales</taxon>
        <taxon>Acetobacteraceae</taxon>
        <taxon>Acetobacter</taxon>
    </lineage>
</organism>
<name>A0A087PP10_9PROT</name>
<dbReference type="AlphaFoldDB" id="A0A087PP10"/>
<dbReference type="STRING" id="178901.AmDm5_1812"/>
<protein>
    <submittedName>
        <fullName evidence="1">Acetyl-CoA synthetase</fullName>
    </submittedName>
</protein>
<reference evidence="1 2" key="1">
    <citation type="submission" date="2016-03" db="EMBL/GenBank/DDBJ databases">
        <title>Draft genome sequence of Acetobacter malorum CECT 7742, a strain isolated from strawberry vinegar.</title>
        <authorList>
            <person name="Sainz F."/>
            <person name="Mas A."/>
            <person name="Torija M.J."/>
        </authorList>
    </citation>
    <scope>NUCLEOTIDE SEQUENCE [LARGE SCALE GENOMIC DNA]</scope>
    <source>
        <strain evidence="1 2">CECT 7742</strain>
    </source>
</reference>
<proteinExistence type="predicted"/>
<evidence type="ECO:0000313" key="1">
    <source>
        <dbReference type="EMBL" id="OAG77143.1"/>
    </source>
</evidence>
<evidence type="ECO:0000313" key="2">
    <source>
        <dbReference type="Proteomes" id="UP000077349"/>
    </source>
</evidence>